<organism evidence="1 2">
    <name type="scientific">Hemibagrus guttatus</name>
    <dbReference type="NCBI Taxonomy" id="175788"/>
    <lineage>
        <taxon>Eukaryota</taxon>
        <taxon>Metazoa</taxon>
        <taxon>Chordata</taxon>
        <taxon>Craniata</taxon>
        <taxon>Vertebrata</taxon>
        <taxon>Euteleostomi</taxon>
        <taxon>Actinopterygii</taxon>
        <taxon>Neopterygii</taxon>
        <taxon>Teleostei</taxon>
        <taxon>Ostariophysi</taxon>
        <taxon>Siluriformes</taxon>
        <taxon>Bagridae</taxon>
        <taxon>Hemibagrus</taxon>
    </lineage>
</organism>
<dbReference type="InterPro" id="IPR016186">
    <property type="entry name" value="C-type_lectin-like/link_sf"/>
</dbReference>
<dbReference type="Gene3D" id="3.10.100.10">
    <property type="entry name" value="Mannose-Binding Protein A, subunit A"/>
    <property type="match status" value="1"/>
</dbReference>
<dbReference type="Proteomes" id="UP001274896">
    <property type="component" value="Unassembled WGS sequence"/>
</dbReference>
<gene>
    <name evidence="1" type="ORF">QTP70_003749</name>
</gene>
<keyword evidence="2" id="KW-1185">Reference proteome</keyword>
<dbReference type="EMBL" id="JAUCMX010000012">
    <property type="protein sequence ID" value="KAK3528577.1"/>
    <property type="molecule type" value="Genomic_DNA"/>
</dbReference>
<reference evidence="1" key="1">
    <citation type="submission" date="2023-06" db="EMBL/GenBank/DDBJ databases">
        <title>Male Hemibagrus guttatus genome.</title>
        <authorList>
            <person name="Bian C."/>
        </authorList>
    </citation>
    <scope>NUCLEOTIDE SEQUENCE</scope>
    <source>
        <strain evidence="1">Male_cb2023</strain>
        <tissue evidence="1">Muscle</tissue>
    </source>
</reference>
<evidence type="ECO:0000313" key="1">
    <source>
        <dbReference type="EMBL" id="KAK3528577.1"/>
    </source>
</evidence>
<accession>A0AAE0QPP8</accession>
<evidence type="ECO:0000313" key="2">
    <source>
        <dbReference type="Proteomes" id="UP001274896"/>
    </source>
</evidence>
<evidence type="ECO:0008006" key="3">
    <source>
        <dbReference type="Google" id="ProtNLM"/>
    </source>
</evidence>
<dbReference type="AlphaFoldDB" id="A0AAE0QPP8"/>
<dbReference type="InterPro" id="IPR016187">
    <property type="entry name" value="CTDL_fold"/>
</dbReference>
<protein>
    <recommendedName>
        <fullName evidence="3">C-type lectin domain-containing protein</fullName>
    </recommendedName>
</protein>
<comment type="caution">
    <text evidence="1">The sequence shown here is derived from an EMBL/GenBank/DDBJ whole genome shotgun (WGS) entry which is preliminary data.</text>
</comment>
<dbReference type="SUPFAM" id="SSF56436">
    <property type="entry name" value="C-type lectin-like"/>
    <property type="match status" value="1"/>
</dbReference>
<name>A0AAE0QPP8_9TELE</name>
<proteinExistence type="predicted"/>
<sequence length="126" mass="14699">MSSGLKRTRTREDLAFSNMTMPDHILHQLQHHGCVEEGSGEIRTGVIHLVLSVPRRYYLIQQAMTWQSAQVYCRANHDDLAVINSDDDLIRFQSEIKQKLKDHGMADNIRVWWKERADGLVFHKEK</sequence>